<feature type="domain" description="Gamma-glutamylcyclotransferase AIG2-like" evidence="5">
    <location>
        <begin position="8"/>
        <end position="114"/>
    </location>
</feature>
<reference evidence="6 7" key="1">
    <citation type="journal article" date="2019" name="Nat. Ecol. Evol.">
        <title>Megaphylogeny resolves global patterns of mushroom evolution.</title>
        <authorList>
            <person name="Varga T."/>
            <person name="Krizsan K."/>
            <person name="Foldi C."/>
            <person name="Dima B."/>
            <person name="Sanchez-Garcia M."/>
            <person name="Sanchez-Ramirez S."/>
            <person name="Szollosi G.J."/>
            <person name="Szarkandi J.G."/>
            <person name="Papp V."/>
            <person name="Albert L."/>
            <person name="Andreopoulos W."/>
            <person name="Angelini C."/>
            <person name="Antonin V."/>
            <person name="Barry K.W."/>
            <person name="Bougher N.L."/>
            <person name="Buchanan P."/>
            <person name="Buyck B."/>
            <person name="Bense V."/>
            <person name="Catcheside P."/>
            <person name="Chovatia M."/>
            <person name="Cooper J."/>
            <person name="Damon W."/>
            <person name="Desjardin D."/>
            <person name="Finy P."/>
            <person name="Geml J."/>
            <person name="Haridas S."/>
            <person name="Hughes K."/>
            <person name="Justo A."/>
            <person name="Karasinski D."/>
            <person name="Kautmanova I."/>
            <person name="Kiss B."/>
            <person name="Kocsube S."/>
            <person name="Kotiranta H."/>
            <person name="LaButti K.M."/>
            <person name="Lechner B.E."/>
            <person name="Liimatainen K."/>
            <person name="Lipzen A."/>
            <person name="Lukacs Z."/>
            <person name="Mihaltcheva S."/>
            <person name="Morgado L.N."/>
            <person name="Niskanen T."/>
            <person name="Noordeloos M.E."/>
            <person name="Ohm R.A."/>
            <person name="Ortiz-Santana B."/>
            <person name="Ovrebo C."/>
            <person name="Racz N."/>
            <person name="Riley R."/>
            <person name="Savchenko A."/>
            <person name="Shiryaev A."/>
            <person name="Soop K."/>
            <person name="Spirin V."/>
            <person name="Szebenyi C."/>
            <person name="Tomsovsky M."/>
            <person name="Tulloss R.E."/>
            <person name="Uehling J."/>
            <person name="Grigoriev I.V."/>
            <person name="Vagvolgyi C."/>
            <person name="Papp T."/>
            <person name="Martin F.M."/>
            <person name="Miettinen O."/>
            <person name="Hibbett D.S."/>
            <person name="Nagy L.G."/>
        </authorList>
    </citation>
    <scope>NUCLEOTIDE SEQUENCE [LARGE SCALE GENOMIC DNA]</scope>
    <source>
        <strain evidence="6 7">CBS 962.96</strain>
    </source>
</reference>
<dbReference type="SUPFAM" id="SSF110857">
    <property type="entry name" value="Gamma-glutamyl cyclotransferase-like"/>
    <property type="match status" value="2"/>
</dbReference>
<dbReference type="PANTHER" id="PTHR12935:SF0">
    <property type="entry name" value="GAMMA-GLUTAMYLCYCLOTRANSFERASE"/>
    <property type="match status" value="1"/>
</dbReference>
<dbReference type="InterPro" id="IPR017939">
    <property type="entry name" value="G-Glutamylcylcotransferase"/>
</dbReference>
<evidence type="ECO:0000313" key="7">
    <source>
        <dbReference type="Proteomes" id="UP000297245"/>
    </source>
</evidence>
<dbReference type="Pfam" id="PF06094">
    <property type="entry name" value="GGACT"/>
    <property type="match status" value="2"/>
</dbReference>
<sequence>MSAQTIHFSYGSNIWKDQMKARCPSSRFIGVARLPGWRWIIHTYGYANLVASPPDHVYGFLYELSPEDERILDTYEGVPRDYHKEILPVEIIKRAGEVLKDRDTIDALIYIDSETVEDGNIRQEYISRLNLASKDGVQEGIPNEYFKKYWQRFVPPEDADLDGDKKLVVDFSFGSNLWKKQMQERCPNSRWRGVGLLRDWRWFINARGYANIIPSKGDHVYGFLYELDAEDEAVLDRYEGVPNSYEKQVHRVEIINGEARGQLVAGKRFLDVSVYVDVLRLENGTIKEEYIHRMNLAIEDALKEGIPKEYIEKYFRPFLEYGLKYYSKTK</sequence>
<dbReference type="AlphaFoldDB" id="A0A4V6T4W9"/>
<accession>A0A4V6T4W9</accession>
<proteinExistence type="predicted"/>
<dbReference type="CDD" id="cd06661">
    <property type="entry name" value="GGCT_like"/>
    <property type="match status" value="2"/>
</dbReference>
<keyword evidence="2" id="KW-0456">Lyase</keyword>
<evidence type="ECO:0000256" key="3">
    <source>
        <dbReference type="PIRSR" id="PIRSR617939-1"/>
    </source>
</evidence>
<dbReference type="OrthoDB" id="2924818at2759"/>
<feature type="active site" description="Proton acceptor" evidence="3">
    <location>
        <position position="76"/>
    </location>
</feature>
<gene>
    <name evidence="6" type="ORF">K435DRAFT_832371</name>
</gene>
<dbReference type="EMBL" id="ML180332">
    <property type="protein sequence ID" value="THU77805.1"/>
    <property type="molecule type" value="Genomic_DNA"/>
</dbReference>
<evidence type="ECO:0000256" key="2">
    <source>
        <dbReference type="ARBA" id="ARBA00023239"/>
    </source>
</evidence>
<dbReference type="GO" id="GO:0003839">
    <property type="term" value="F:gamma-glutamylcyclotransferase activity"/>
    <property type="evidence" value="ECO:0007669"/>
    <property type="project" value="UniProtKB-EC"/>
</dbReference>
<dbReference type="Gene3D" id="3.10.490.10">
    <property type="entry name" value="Gamma-glutamyl cyclotransferase-like"/>
    <property type="match status" value="2"/>
</dbReference>
<feature type="domain" description="Gamma-glutamylcyclotransferase AIG2-like" evidence="5">
    <location>
        <begin position="172"/>
        <end position="259"/>
    </location>
</feature>
<name>A0A4V6T4W9_DENBC</name>
<dbReference type="InterPro" id="IPR009288">
    <property type="entry name" value="AIG2-like_dom"/>
</dbReference>
<dbReference type="Proteomes" id="UP000297245">
    <property type="component" value="Unassembled WGS sequence"/>
</dbReference>
<dbReference type="EC" id="4.3.2.9" evidence="1"/>
<organism evidence="6 7">
    <name type="scientific">Dendrothele bispora (strain CBS 962.96)</name>
    <dbReference type="NCBI Taxonomy" id="1314807"/>
    <lineage>
        <taxon>Eukaryota</taxon>
        <taxon>Fungi</taxon>
        <taxon>Dikarya</taxon>
        <taxon>Basidiomycota</taxon>
        <taxon>Agaricomycotina</taxon>
        <taxon>Agaricomycetes</taxon>
        <taxon>Agaricomycetidae</taxon>
        <taxon>Agaricales</taxon>
        <taxon>Agaricales incertae sedis</taxon>
        <taxon>Dendrothele</taxon>
    </lineage>
</organism>
<evidence type="ECO:0000313" key="6">
    <source>
        <dbReference type="EMBL" id="THU77805.1"/>
    </source>
</evidence>
<feature type="binding site" evidence="4">
    <location>
        <position position="125"/>
    </location>
    <ligand>
        <name>substrate</name>
    </ligand>
</feature>
<evidence type="ECO:0000256" key="1">
    <source>
        <dbReference type="ARBA" id="ARBA00012346"/>
    </source>
</evidence>
<evidence type="ECO:0000259" key="5">
    <source>
        <dbReference type="Pfam" id="PF06094"/>
    </source>
</evidence>
<dbReference type="InterPro" id="IPR013024">
    <property type="entry name" value="GGCT-like"/>
</dbReference>
<keyword evidence="7" id="KW-1185">Reference proteome</keyword>
<evidence type="ECO:0000256" key="4">
    <source>
        <dbReference type="PIRSR" id="PIRSR617939-2"/>
    </source>
</evidence>
<dbReference type="PANTHER" id="PTHR12935">
    <property type="entry name" value="GAMMA-GLUTAMYLCYCLOTRANSFERASE"/>
    <property type="match status" value="1"/>
</dbReference>
<protein>
    <recommendedName>
        <fullName evidence="1">gamma-glutamylcyclotransferase</fullName>
        <ecNumber evidence="1">4.3.2.9</ecNumber>
    </recommendedName>
</protein>
<dbReference type="InterPro" id="IPR036568">
    <property type="entry name" value="GGCT-like_sf"/>
</dbReference>